<organism evidence="3">
    <name type="scientific">Caenorhabditis remanei</name>
    <name type="common">Caenorhabditis vulgaris</name>
    <dbReference type="NCBI Taxonomy" id="31234"/>
    <lineage>
        <taxon>Eukaryota</taxon>
        <taxon>Metazoa</taxon>
        <taxon>Ecdysozoa</taxon>
        <taxon>Nematoda</taxon>
        <taxon>Chromadorea</taxon>
        <taxon>Rhabditida</taxon>
        <taxon>Rhabditina</taxon>
        <taxon>Rhabditomorpha</taxon>
        <taxon>Rhabditoidea</taxon>
        <taxon>Rhabditidae</taxon>
        <taxon>Peloderinae</taxon>
        <taxon>Caenorhabditis</taxon>
    </lineage>
</organism>
<protein>
    <submittedName>
        <fullName evidence="2">Uncharacterized protein</fullName>
    </submittedName>
</protein>
<dbReference type="OrthoDB" id="5830628at2759"/>
<accession>E3NES3</accession>
<reference evidence="2" key="1">
    <citation type="submission" date="2007-07" db="EMBL/GenBank/DDBJ databases">
        <title>PCAP assembly of the Caenorhabditis remanei genome.</title>
        <authorList>
            <consortium name="The Caenorhabditis remanei Sequencing Consortium"/>
            <person name="Wilson R.K."/>
        </authorList>
    </citation>
    <scope>NUCLEOTIDE SEQUENCE [LARGE SCALE GENOMIC DNA]</scope>
    <source>
        <strain evidence="2">PB4641</strain>
    </source>
</reference>
<feature type="compositionally biased region" description="Polar residues" evidence="1">
    <location>
        <begin position="372"/>
        <end position="403"/>
    </location>
</feature>
<dbReference type="CTD" id="9801830"/>
<dbReference type="AlphaFoldDB" id="E3NES3"/>
<evidence type="ECO:0000313" key="3">
    <source>
        <dbReference type="Proteomes" id="UP000008281"/>
    </source>
</evidence>
<dbReference type="eggNOG" id="ENOG502SDTY">
    <property type="taxonomic scope" value="Eukaryota"/>
</dbReference>
<dbReference type="RefSeq" id="XP_003093092.2">
    <property type="nucleotide sequence ID" value="XM_003093044.2"/>
</dbReference>
<dbReference type="Proteomes" id="UP000008281">
    <property type="component" value="Unassembled WGS sequence"/>
</dbReference>
<feature type="region of interest" description="Disordered" evidence="1">
    <location>
        <begin position="628"/>
        <end position="664"/>
    </location>
</feature>
<dbReference type="KEGG" id="crq:GCK72_016257"/>
<feature type="compositionally biased region" description="Polar residues" evidence="1">
    <location>
        <begin position="567"/>
        <end position="586"/>
    </location>
</feature>
<feature type="compositionally biased region" description="Polar residues" evidence="1">
    <location>
        <begin position="338"/>
        <end position="348"/>
    </location>
</feature>
<feature type="region of interest" description="Disordered" evidence="1">
    <location>
        <begin position="334"/>
        <end position="403"/>
    </location>
</feature>
<sequence length="957" mass="104942">MPTFKLEEMDEDVPYGGDNDMYFRQWRIPSMKPVLDEKLDRDFLEAVTKKDELMRKRAERRQQHSQKFDKKFEDLVKAMSEASVDKKQKENVPFVRKATEMELKQRRDELEMEFASPSSTAKMVPFVARSRPRVNPVFGEKMVGMKNLVLTPPPPSATTPKEPNFSAHETVFYPQTHDSFNLDHYNGSRPSFAFSGIQGATSTPVSKGKVFSGGVIQEEDGDDSVFEHSKYVTAMESPIQKASVPISSQNPQKPAEKPIFPTPIAPEASKSQSSSLFAQKPAENDQNAAIDTSKPVGTSILGQKPIFSFPVAPEASKLAPDLLKPIGTSLYAPKPAENAQNSSRTSIFAQKPAPDLSKPVGTPLFAQKPAESAQNSAPDASKPVATSNFGQNPAGNTQNSSGTSIFGQKLLFSAPKASEAAEAASKPTGSQTTSIFAQKPGLEASKPVGASVFAPKPAENAQKPAPDLSKPVGTSIFGQKPLFSAPKAPESAEEASKPTGSQTALIFAQKPVTSALSSTPSTSEFWKPKVAQIPAVIPSIFGQKTTPESKKPPVTSILDPKPPRSGMFTSSTDQKPSVNLFGSNSGWGFPTKSALKSTSAETPPDSPKGSPRGSKNLSFAKEIATKPAENDAIFGQNEPFVPSIPAEKPAEKEAPEAPNRSITPPLRVPSRPFILFKNYIGLLKTLNEEKKTFETSSDPQFRSLVKRTITEKVTIFTERQTSSDGRAEILEFFKTMLQKKEVQGFAVIGKAPKFKLAKDEEVNYAVQCIVDKYISLAELDEELAPTISDLISRLSAVIRRVEKVFIVQMFNKSTLLRQNPEECLQKFVEHSTAENSDEKAIEWTQERALVTLFFTVFAKNAFISTKGRKMVLSDELLWKYVETTMAHVLEVPKASFVLLQLITTCKPRLHVDEDRFNEMLMTIETEVLPELDENPFDGDEAVISQLGQMVRHLSAGK</sequence>
<feature type="region of interest" description="Disordered" evidence="1">
    <location>
        <begin position="541"/>
        <end position="616"/>
    </location>
</feature>
<dbReference type="InParanoid" id="E3NES3"/>
<proteinExistence type="predicted"/>
<evidence type="ECO:0000256" key="1">
    <source>
        <dbReference type="SAM" id="MobiDB-lite"/>
    </source>
</evidence>
<feature type="region of interest" description="Disordered" evidence="1">
    <location>
        <begin position="416"/>
        <end position="502"/>
    </location>
</feature>
<name>E3NES3_CAERE</name>
<keyword evidence="3" id="KW-1185">Reference proteome</keyword>
<gene>
    <name evidence="2" type="ORF">CRE_10640</name>
</gene>
<dbReference type="HOGENOM" id="CLU_017462_0_0_1"/>
<dbReference type="FunCoup" id="E3NES3">
    <property type="interactions" value="1838"/>
</dbReference>
<feature type="region of interest" description="Disordered" evidence="1">
    <location>
        <begin position="242"/>
        <end position="296"/>
    </location>
</feature>
<evidence type="ECO:0000313" key="2">
    <source>
        <dbReference type="EMBL" id="EFO94770.1"/>
    </source>
</evidence>
<dbReference type="EMBL" id="DS268626">
    <property type="protein sequence ID" value="EFO94770.1"/>
    <property type="molecule type" value="Genomic_DNA"/>
</dbReference>
<dbReference type="GeneID" id="9801830"/>
<dbReference type="OMA" id="LWKYVET"/>
<feature type="compositionally biased region" description="Low complexity" evidence="1">
    <location>
        <begin position="416"/>
        <end position="427"/>
    </location>
</feature>